<evidence type="ECO:0000313" key="3">
    <source>
        <dbReference type="Proteomes" id="UP000517523"/>
    </source>
</evidence>
<evidence type="ECO:0000313" key="2">
    <source>
        <dbReference type="EMBL" id="MBB3130568.1"/>
    </source>
</evidence>
<comment type="caution">
    <text evidence="2">The sequence shown here is derived from an EMBL/GenBank/DDBJ whole genome shotgun (WGS) entry which is preliminary data.</text>
</comment>
<dbReference type="RefSeq" id="WP_183584690.1">
    <property type="nucleotide sequence ID" value="NZ_JACHXJ010000005.1"/>
</dbReference>
<dbReference type="AlphaFoldDB" id="A0A839TYU0"/>
<sequence>MTNPTTDNQEAIEKVRELIKGIDTAMLTTVSEEGLVSRPMKTQDIEFDGDLWFLTKKDTEKFHELLQNRQVNVAYAGKSFVSIRGEAELVNSTEKLKELWNPVYEQLLETNYDDPNLVLIKVQAEAAEYWDAGNKFKMAKFLFRRLMGKSGEGTNMNRTVELD</sequence>
<accession>A0A839TYU0</accession>
<dbReference type="SUPFAM" id="SSF50475">
    <property type="entry name" value="FMN-binding split barrel"/>
    <property type="match status" value="1"/>
</dbReference>
<gene>
    <name evidence="2" type="ORF">FHS19_005287</name>
</gene>
<evidence type="ECO:0000259" key="1">
    <source>
        <dbReference type="Pfam" id="PF16242"/>
    </source>
</evidence>
<reference evidence="2 3" key="1">
    <citation type="submission" date="2020-08" db="EMBL/GenBank/DDBJ databases">
        <title>Genomic Encyclopedia of Type Strains, Phase III (KMG-III): the genomes of soil and plant-associated and newly described type strains.</title>
        <authorList>
            <person name="Whitman W."/>
        </authorList>
    </citation>
    <scope>NUCLEOTIDE SEQUENCE [LARGE SCALE GENOMIC DNA]</scope>
    <source>
        <strain evidence="2 3">CECT 5831</strain>
    </source>
</reference>
<dbReference type="PANTHER" id="PTHR34818:SF1">
    <property type="entry name" value="PROTEIN BLI-3"/>
    <property type="match status" value="1"/>
</dbReference>
<dbReference type="Proteomes" id="UP000517523">
    <property type="component" value="Unassembled WGS sequence"/>
</dbReference>
<proteinExistence type="predicted"/>
<protein>
    <submittedName>
        <fullName evidence="2">General stress protein 26</fullName>
    </submittedName>
</protein>
<feature type="domain" description="General stress protein FMN-binding split barrel" evidence="1">
    <location>
        <begin position="10"/>
        <end position="140"/>
    </location>
</feature>
<organism evidence="2 3">
    <name type="scientific">Paenibacillus rhizosphaerae</name>
    <dbReference type="NCBI Taxonomy" id="297318"/>
    <lineage>
        <taxon>Bacteria</taxon>
        <taxon>Bacillati</taxon>
        <taxon>Bacillota</taxon>
        <taxon>Bacilli</taxon>
        <taxon>Bacillales</taxon>
        <taxon>Paenibacillaceae</taxon>
        <taxon>Paenibacillus</taxon>
    </lineage>
</organism>
<name>A0A839TYU0_9BACL</name>
<dbReference type="Pfam" id="PF16242">
    <property type="entry name" value="Pyrid_ox_like"/>
    <property type="match status" value="1"/>
</dbReference>
<dbReference type="Gene3D" id="2.30.110.10">
    <property type="entry name" value="Electron Transport, Fmn-binding Protein, Chain A"/>
    <property type="match status" value="1"/>
</dbReference>
<dbReference type="InterPro" id="IPR038725">
    <property type="entry name" value="YdaG_split_barrel_FMN-bd"/>
</dbReference>
<dbReference type="EMBL" id="JACHXJ010000005">
    <property type="protein sequence ID" value="MBB3130568.1"/>
    <property type="molecule type" value="Genomic_DNA"/>
</dbReference>
<dbReference type="InterPro" id="IPR012349">
    <property type="entry name" value="Split_barrel_FMN-bd"/>
</dbReference>
<dbReference type="InterPro" id="IPR052917">
    <property type="entry name" value="Stress-Dev_Protein"/>
</dbReference>
<dbReference type="PANTHER" id="PTHR34818">
    <property type="entry name" value="PROTEIN BLI-3"/>
    <property type="match status" value="1"/>
</dbReference>